<dbReference type="Pfam" id="PF10400">
    <property type="entry name" value="Vir_act_alpha_C"/>
    <property type="match status" value="1"/>
</dbReference>
<dbReference type="InterPro" id="IPR036388">
    <property type="entry name" value="WH-like_DNA-bd_sf"/>
</dbReference>
<evidence type="ECO:0000313" key="4">
    <source>
        <dbReference type="Proteomes" id="UP000063699"/>
    </source>
</evidence>
<protein>
    <submittedName>
        <fullName evidence="3">PadR family transcriptional regulator</fullName>
    </submittedName>
</protein>
<dbReference type="Proteomes" id="UP000063699">
    <property type="component" value="Chromosome"/>
</dbReference>
<dbReference type="RefSeq" id="WP_054287558.1">
    <property type="nucleotide sequence ID" value="NZ_CP012752.1"/>
</dbReference>
<accession>A0A0N9HS25</accession>
<dbReference type="AlphaFoldDB" id="A0A0N9HS25"/>
<feature type="domain" description="Transcription regulator PadR C-terminal" evidence="2">
    <location>
        <begin position="90"/>
        <end position="168"/>
    </location>
</feature>
<sequence length="177" mass="19855">MSLRHGVLGMLTSGPASGYDLLKRFEQSLANVWSATQSQLYGELAKMADESLVEVAAQGPRGRKEYAITQRGRDELQHWMTEVDPDPPRRSAMLLRVFFLNLIPPDQAVAYLRRQADLAAHQHAELAAIGESLRDESDEETFYGRIALEWGLRASTLVQEWAAWAETQVKNATRADT</sequence>
<dbReference type="Gene3D" id="1.10.10.10">
    <property type="entry name" value="Winged helix-like DNA-binding domain superfamily/Winged helix DNA-binding domain"/>
    <property type="match status" value="1"/>
</dbReference>
<dbReference type="SUPFAM" id="SSF46785">
    <property type="entry name" value="Winged helix' DNA-binding domain"/>
    <property type="match status" value="1"/>
</dbReference>
<keyword evidence="4" id="KW-1185">Reference proteome</keyword>
<dbReference type="InterPro" id="IPR018309">
    <property type="entry name" value="Tscrpt_reg_PadR_C"/>
</dbReference>
<dbReference type="OrthoDB" id="3186544at2"/>
<organism evidence="3 4">
    <name type="scientific">Kibdelosporangium phytohabitans</name>
    <dbReference type="NCBI Taxonomy" id="860235"/>
    <lineage>
        <taxon>Bacteria</taxon>
        <taxon>Bacillati</taxon>
        <taxon>Actinomycetota</taxon>
        <taxon>Actinomycetes</taxon>
        <taxon>Pseudonocardiales</taxon>
        <taxon>Pseudonocardiaceae</taxon>
        <taxon>Kibdelosporangium</taxon>
    </lineage>
</organism>
<evidence type="ECO:0000313" key="3">
    <source>
        <dbReference type="EMBL" id="ALG05577.1"/>
    </source>
</evidence>
<evidence type="ECO:0000259" key="2">
    <source>
        <dbReference type="Pfam" id="PF10400"/>
    </source>
</evidence>
<dbReference type="InterPro" id="IPR036390">
    <property type="entry name" value="WH_DNA-bd_sf"/>
</dbReference>
<dbReference type="KEGG" id="kphy:AOZ06_00315"/>
<dbReference type="InterPro" id="IPR005149">
    <property type="entry name" value="Tscrpt_reg_PadR_N"/>
</dbReference>
<reference evidence="3 4" key="1">
    <citation type="submission" date="2015-07" db="EMBL/GenBank/DDBJ databases">
        <title>Genome sequencing of Kibdelosporangium phytohabitans.</title>
        <authorList>
            <person name="Qin S."/>
            <person name="Xing K."/>
        </authorList>
    </citation>
    <scope>NUCLEOTIDE SEQUENCE [LARGE SCALE GENOMIC DNA]</scope>
    <source>
        <strain evidence="3 4">KLBMP1111</strain>
    </source>
</reference>
<proteinExistence type="predicted"/>
<evidence type="ECO:0000259" key="1">
    <source>
        <dbReference type="Pfam" id="PF03551"/>
    </source>
</evidence>
<dbReference type="Pfam" id="PF03551">
    <property type="entry name" value="PadR"/>
    <property type="match status" value="1"/>
</dbReference>
<dbReference type="EMBL" id="CP012752">
    <property type="protein sequence ID" value="ALG05577.1"/>
    <property type="molecule type" value="Genomic_DNA"/>
</dbReference>
<dbReference type="STRING" id="860235.AOZ06_00315"/>
<feature type="domain" description="Transcription regulator PadR N-terminal" evidence="1">
    <location>
        <begin position="7"/>
        <end position="77"/>
    </location>
</feature>
<name>A0A0N9HS25_9PSEU</name>
<gene>
    <name evidence="3" type="ORF">AOZ06_00315</name>
</gene>
<dbReference type="PANTHER" id="PTHR43252:SF2">
    <property type="entry name" value="TRANSCRIPTION REGULATOR, PADR-LIKE FAMILY"/>
    <property type="match status" value="1"/>
</dbReference>
<dbReference type="Gene3D" id="6.10.140.190">
    <property type="match status" value="1"/>
</dbReference>
<dbReference type="PANTHER" id="PTHR43252">
    <property type="entry name" value="TRANSCRIPTIONAL REGULATOR YQJI"/>
    <property type="match status" value="1"/>
</dbReference>